<reference evidence="1" key="1">
    <citation type="submission" date="2021-10" db="EMBL/GenBank/DDBJ databases">
        <title>Roseicella aerolatum sp. nov., isolated from aerosols of e-waste dismantling site.</title>
        <authorList>
            <person name="Qin T."/>
        </authorList>
    </citation>
    <scope>NUCLEOTIDE SEQUENCE</scope>
    <source>
        <strain evidence="1">GB24</strain>
    </source>
</reference>
<dbReference type="RefSeq" id="WP_226614215.1">
    <property type="nucleotide sequence ID" value="NZ_JAJAQI010000085.1"/>
</dbReference>
<proteinExistence type="predicted"/>
<dbReference type="Proteomes" id="UP001139311">
    <property type="component" value="Unassembled WGS sequence"/>
</dbReference>
<sequence>MITFPFETEALRVEQPLGTFFVAVLPANLLLQIAISDVMRATLNPDGIGYTLTGTQRLIQDARLRQIAEYIGRADAAFPNTIILAANYNSDTGLDQEEAFRSEAEESADGPDGGVPLYDLSDLWEIIEGQNGSFRLRIPTEKKLAAIIDGQHRLFAFAKADPRRLNCDLVCSIFLDLPRPYQAQLFATINSTQKAVDKSLTYELFGYNIADEAEPYWTPDKLAVFLTRKLGTDPDSVLFSRIIVAPKRDKLLEGIGSQALWKISTAVVVNGIVRLISSNPKRDANIMRAPEMRPRTVLRDGPRDRSPLRAYYIEGNDVIIYTLVKNYLRACENLFWSRAGLQSYIQKTVGVQALFDVLKGLVPKALERKDISVAFFEGVLRPAGEIDFAAQEFRVPAGAGRLYIRKAIEARLSVPA</sequence>
<dbReference type="NCBIfam" id="TIGR03187">
    <property type="entry name" value="DGQHR"/>
    <property type="match status" value="1"/>
</dbReference>
<dbReference type="InterPro" id="IPR017601">
    <property type="entry name" value="DGQHR-contain_dom"/>
</dbReference>
<protein>
    <submittedName>
        <fullName evidence="1">DGQHR domain-containing protein</fullName>
    </submittedName>
</protein>
<organism evidence="1 2">
    <name type="scientific">Roseicella aerolata</name>
    <dbReference type="NCBI Taxonomy" id="2883479"/>
    <lineage>
        <taxon>Bacteria</taxon>
        <taxon>Pseudomonadati</taxon>
        <taxon>Pseudomonadota</taxon>
        <taxon>Alphaproteobacteria</taxon>
        <taxon>Acetobacterales</taxon>
        <taxon>Roseomonadaceae</taxon>
        <taxon>Roseicella</taxon>
    </lineage>
</organism>
<dbReference type="AlphaFoldDB" id="A0A9X1IIP6"/>
<comment type="caution">
    <text evidence="1">The sequence shown here is derived from an EMBL/GenBank/DDBJ whole genome shotgun (WGS) entry which is preliminary data.</text>
</comment>
<gene>
    <name evidence="1" type="ORF">LHA35_26960</name>
</gene>
<accession>A0A9X1IIP6</accession>
<dbReference type="EMBL" id="JAJAQI010000085">
    <property type="protein sequence ID" value="MCB4825357.1"/>
    <property type="molecule type" value="Genomic_DNA"/>
</dbReference>
<dbReference type="InterPro" id="IPR017642">
    <property type="entry name" value="DNA_S_mod_DndB"/>
</dbReference>
<evidence type="ECO:0000313" key="1">
    <source>
        <dbReference type="EMBL" id="MCB4825357.1"/>
    </source>
</evidence>
<dbReference type="CDD" id="cd16413">
    <property type="entry name" value="DGQHR_domain"/>
    <property type="match status" value="1"/>
</dbReference>
<keyword evidence="2" id="KW-1185">Reference proteome</keyword>
<name>A0A9X1IIP6_9PROT</name>
<evidence type="ECO:0000313" key="2">
    <source>
        <dbReference type="Proteomes" id="UP001139311"/>
    </source>
</evidence>
<dbReference type="Pfam" id="PF14072">
    <property type="entry name" value="DndB"/>
    <property type="match status" value="1"/>
</dbReference>